<evidence type="ECO:0000313" key="2">
    <source>
        <dbReference type="Proteomes" id="UP001180825"/>
    </source>
</evidence>
<accession>A0ABU2AF36</accession>
<organism evidence="1 2">
    <name type="scientific">Roseateles asaccharophilus</name>
    <dbReference type="NCBI Taxonomy" id="582607"/>
    <lineage>
        <taxon>Bacteria</taxon>
        <taxon>Pseudomonadati</taxon>
        <taxon>Pseudomonadota</taxon>
        <taxon>Betaproteobacteria</taxon>
        <taxon>Burkholderiales</taxon>
        <taxon>Sphaerotilaceae</taxon>
        <taxon>Roseateles</taxon>
    </lineage>
</organism>
<name>A0ABU2AF36_9BURK</name>
<sequence>MKPLLDSYLQGEVNERGLGRIEATVYEASLNRKIAVREFGGNAITLVLDFERQVAVLESVLDASEAGTLVLPIDEFLRVVGARAAGCSGGSIAG</sequence>
<gene>
    <name evidence="1" type="ORF">J2X21_004996</name>
</gene>
<evidence type="ECO:0000313" key="1">
    <source>
        <dbReference type="EMBL" id="MDR7335829.1"/>
    </source>
</evidence>
<keyword evidence="2" id="KW-1185">Reference proteome</keyword>
<dbReference type="RefSeq" id="WP_310332831.1">
    <property type="nucleotide sequence ID" value="NZ_JAVDXV010000011.1"/>
</dbReference>
<reference evidence="1 2" key="1">
    <citation type="submission" date="2023-07" db="EMBL/GenBank/DDBJ databases">
        <title>Sorghum-associated microbial communities from plants grown in Nebraska, USA.</title>
        <authorList>
            <person name="Schachtman D."/>
        </authorList>
    </citation>
    <scope>NUCLEOTIDE SEQUENCE [LARGE SCALE GENOMIC DNA]</scope>
    <source>
        <strain evidence="1 2">BE316</strain>
    </source>
</reference>
<comment type="caution">
    <text evidence="1">The sequence shown here is derived from an EMBL/GenBank/DDBJ whole genome shotgun (WGS) entry which is preliminary data.</text>
</comment>
<protein>
    <submittedName>
        <fullName evidence="1">Uncharacterized protein</fullName>
    </submittedName>
</protein>
<dbReference type="EMBL" id="JAVDXV010000011">
    <property type="protein sequence ID" value="MDR7335829.1"/>
    <property type="molecule type" value="Genomic_DNA"/>
</dbReference>
<proteinExistence type="predicted"/>
<dbReference type="Proteomes" id="UP001180825">
    <property type="component" value="Unassembled WGS sequence"/>
</dbReference>